<organism evidence="1">
    <name type="scientific">Candidatus Kentrum sp. SD</name>
    <dbReference type="NCBI Taxonomy" id="2126332"/>
    <lineage>
        <taxon>Bacteria</taxon>
        <taxon>Pseudomonadati</taxon>
        <taxon>Pseudomonadota</taxon>
        <taxon>Gammaproteobacteria</taxon>
        <taxon>Candidatus Kentrum</taxon>
    </lineage>
</organism>
<gene>
    <name evidence="1" type="ORF">BECKSD772E_GA0070983_103426</name>
</gene>
<dbReference type="EMBL" id="CAADFU010000034">
    <property type="protein sequence ID" value="VFK44197.1"/>
    <property type="molecule type" value="Genomic_DNA"/>
</dbReference>
<accession>A0A450YRM7</accession>
<evidence type="ECO:0000313" key="1">
    <source>
        <dbReference type="EMBL" id="VFK44197.1"/>
    </source>
</evidence>
<proteinExistence type="predicted"/>
<sequence>MEAGIQRHGWRLDSKEVFVTGFPRQWNDASLCVGRVVVIEILEKNTALNDSKNLIHPQRFWALKYTSEASLEYTEKTMADEWGIIASTLANPKYKWRTIDGLEKETGLDRVTIVSNMATHEDAIIKSSIPSKDGKELFTTREHYRRNRSPWQAIASAITNKIE</sequence>
<protein>
    <submittedName>
        <fullName evidence="1">Uncharacterized protein</fullName>
    </submittedName>
</protein>
<dbReference type="AlphaFoldDB" id="A0A450YRM7"/>
<name>A0A450YRM7_9GAMM</name>
<reference evidence="1" key="1">
    <citation type="submission" date="2019-02" db="EMBL/GenBank/DDBJ databases">
        <authorList>
            <person name="Gruber-Vodicka R. H."/>
            <person name="Seah K. B. B."/>
        </authorList>
    </citation>
    <scope>NUCLEOTIDE SEQUENCE</scope>
    <source>
        <strain evidence="1">BECK_S1320</strain>
    </source>
</reference>